<dbReference type="AlphaFoldDB" id="A0A0F9F595"/>
<comment type="caution">
    <text evidence="1">The sequence shown here is derived from an EMBL/GenBank/DDBJ whole genome shotgun (WGS) entry which is preliminary data.</text>
</comment>
<name>A0A0F9F595_9ZZZZ</name>
<protein>
    <submittedName>
        <fullName evidence="1">Uncharacterized protein</fullName>
    </submittedName>
</protein>
<proteinExistence type="predicted"/>
<evidence type="ECO:0000313" key="1">
    <source>
        <dbReference type="EMBL" id="KKL52395.1"/>
    </source>
</evidence>
<reference evidence="1" key="1">
    <citation type="journal article" date="2015" name="Nature">
        <title>Complex archaea that bridge the gap between prokaryotes and eukaryotes.</title>
        <authorList>
            <person name="Spang A."/>
            <person name="Saw J.H."/>
            <person name="Jorgensen S.L."/>
            <person name="Zaremba-Niedzwiedzka K."/>
            <person name="Martijn J."/>
            <person name="Lind A.E."/>
            <person name="van Eijk R."/>
            <person name="Schleper C."/>
            <person name="Guy L."/>
            <person name="Ettema T.J."/>
        </authorList>
    </citation>
    <scope>NUCLEOTIDE SEQUENCE</scope>
</reference>
<sequence length="94" mass="10577">MTDKAMEAAARAVAKRQRRTVCENFSRCFDSGRCGCRVVAIDAITAWLAEPDEERIERVATAIFSVQLTTKRKLRESPQTYNQMARAAIEALPE</sequence>
<dbReference type="EMBL" id="LAZR01031909">
    <property type="protein sequence ID" value="KKL52395.1"/>
    <property type="molecule type" value="Genomic_DNA"/>
</dbReference>
<gene>
    <name evidence="1" type="ORF">LCGC14_2285890</name>
</gene>
<organism evidence="1">
    <name type="scientific">marine sediment metagenome</name>
    <dbReference type="NCBI Taxonomy" id="412755"/>
    <lineage>
        <taxon>unclassified sequences</taxon>
        <taxon>metagenomes</taxon>
        <taxon>ecological metagenomes</taxon>
    </lineage>
</organism>
<accession>A0A0F9F595</accession>